<proteinExistence type="predicted"/>
<dbReference type="EMBL" id="JACEIK010001179">
    <property type="protein sequence ID" value="MCD7466868.1"/>
    <property type="molecule type" value="Genomic_DNA"/>
</dbReference>
<comment type="caution">
    <text evidence="1">The sequence shown here is derived from an EMBL/GenBank/DDBJ whole genome shotgun (WGS) entry which is preliminary data.</text>
</comment>
<gene>
    <name evidence="1" type="ORF">HAX54_003912</name>
</gene>
<organism evidence="1 2">
    <name type="scientific">Datura stramonium</name>
    <name type="common">Jimsonweed</name>
    <name type="synonym">Common thornapple</name>
    <dbReference type="NCBI Taxonomy" id="4076"/>
    <lineage>
        <taxon>Eukaryota</taxon>
        <taxon>Viridiplantae</taxon>
        <taxon>Streptophyta</taxon>
        <taxon>Embryophyta</taxon>
        <taxon>Tracheophyta</taxon>
        <taxon>Spermatophyta</taxon>
        <taxon>Magnoliopsida</taxon>
        <taxon>eudicotyledons</taxon>
        <taxon>Gunneridae</taxon>
        <taxon>Pentapetalae</taxon>
        <taxon>asterids</taxon>
        <taxon>lamiids</taxon>
        <taxon>Solanales</taxon>
        <taxon>Solanaceae</taxon>
        <taxon>Solanoideae</taxon>
        <taxon>Datureae</taxon>
        <taxon>Datura</taxon>
    </lineage>
</organism>
<evidence type="ECO:0000313" key="2">
    <source>
        <dbReference type="Proteomes" id="UP000823775"/>
    </source>
</evidence>
<sequence>MLVTEQTTTLVAGDVRVSIYSGYKAGFLLDSYCTQSMDLCYLYGFWVVPFQASLKHTRWSVFDGLRRCIPIGQRQFLSLTFTTTPPPKIFSEECEANIETVHCDRISILDQSIKAPRYCPKFYTFSKNISAVLCRTLSSLFVNHISEVNAHGLQKSFR</sequence>
<name>A0ABS8T6W9_DATST</name>
<keyword evidence="2" id="KW-1185">Reference proteome</keyword>
<reference evidence="1 2" key="1">
    <citation type="journal article" date="2021" name="BMC Genomics">
        <title>Datura genome reveals duplications of psychoactive alkaloid biosynthetic genes and high mutation rate following tissue culture.</title>
        <authorList>
            <person name="Rajewski A."/>
            <person name="Carter-House D."/>
            <person name="Stajich J."/>
            <person name="Litt A."/>
        </authorList>
    </citation>
    <scope>NUCLEOTIDE SEQUENCE [LARGE SCALE GENOMIC DNA]</scope>
    <source>
        <strain evidence="1">AR-01</strain>
    </source>
</reference>
<evidence type="ECO:0000313" key="1">
    <source>
        <dbReference type="EMBL" id="MCD7466868.1"/>
    </source>
</evidence>
<dbReference type="Proteomes" id="UP000823775">
    <property type="component" value="Unassembled WGS sequence"/>
</dbReference>
<accession>A0ABS8T6W9</accession>
<protein>
    <submittedName>
        <fullName evidence="1">Uncharacterized protein</fullName>
    </submittedName>
</protein>